<dbReference type="Gene3D" id="3.30.70.330">
    <property type="match status" value="4"/>
</dbReference>
<gene>
    <name evidence="5" type="ORF">PhCBS80983_g04444</name>
</gene>
<reference evidence="5 6" key="1">
    <citation type="journal article" date="2019" name="Sci. Rep.">
        <title>Comparative genomics of chytrid fungi reveal insights into the obligate biotrophic and pathogenic lifestyle of Synchytrium endobioticum.</title>
        <authorList>
            <person name="van de Vossenberg B.T.L.H."/>
            <person name="Warris S."/>
            <person name="Nguyen H.D.T."/>
            <person name="van Gent-Pelzer M.P.E."/>
            <person name="Joly D.L."/>
            <person name="van de Geest H.C."/>
            <person name="Bonants P.J.M."/>
            <person name="Smith D.S."/>
            <person name="Levesque C.A."/>
            <person name="van der Lee T.A.J."/>
        </authorList>
    </citation>
    <scope>NUCLEOTIDE SEQUENCE [LARGE SCALE GENOMIC DNA]</scope>
    <source>
        <strain evidence="5 6">CBS 809.83</strain>
    </source>
</reference>
<dbReference type="GO" id="GO:0005634">
    <property type="term" value="C:nucleus"/>
    <property type="evidence" value="ECO:0007669"/>
    <property type="project" value="TreeGrafter"/>
</dbReference>
<dbReference type="InterPro" id="IPR000504">
    <property type="entry name" value="RRM_dom"/>
</dbReference>
<organism evidence="5 6">
    <name type="scientific">Powellomyces hirtus</name>
    <dbReference type="NCBI Taxonomy" id="109895"/>
    <lineage>
        <taxon>Eukaryota</taxon>
        <taxon>Fungi</taxon>
        <taxon>Fungi incertae sedis</taxon>
        <taxon>Chytridiomycota</taxon>
        <taxon>Chytridiomycota incertae sedis</taxon>
        <taxon>Chytridiomycetes</taxon>
        <taxon>Spizellomycetales</taxon>
        <taxon>Powellomycetaceae</taxon>
        <taxon>Powellomyces</taxon>
    </lineage>
</organism>
<dbReference type="SUPFAM" id="SSF54928">
    <property type="entry name" value="RNA-binding domain, RBD"/>
    <property type="match status" value="3"/>
</dbReference>
<name>A0A507DZH4_9FUNG</name>
<dbReference type="PANTHER" id="PTHR23003">
    <property type="entry name" value="RNA RECOGNITION MOTIF RRM DOMAIN CONTAINING PROTEIN"/>
    <property type="match status" value="1"/>
</dbReference>
<dbReference type="SMART" id="SM00360">
    <property type="entry name" value="RRM"/>
    <property type="match status" value="4"/>
</dbReference>
<dbReference type="GO" id="GO:0005737">
    <property type="term" value="C:cytoplasm"/>
    <property type="evidence" value="ECO:0007669"/>
    <property type="project" value="TreeGrafter"/>
</dbReference>
<dbReference type="PANTHER" id="PTHR23003:SF64">
    <property type="entry name" value="RRM DOMAIN-CONTAINING PROTEIN"/>
    <property type="match status" value="1"/>
</dbReference>
<evidence type="ECO:0000313" key="6">
    <source>
        <dbReference type="Proteomes" id="UP000318582"/>
    </source>
</evidence>
<feature type="region of interest" description="Disordered" evidence="3">
    <location>
        <begin position="198"/>
        <end position="217"/>
    </location>
</feature>
<evidence type="ECO:0000256" key="3">
    <source>
        <dbReference type="SAM" id="MobiDB-lite"/>
    </source>
</evidence>
<sequence length="397" mass="43695">MSNTAGRQLIVSNLPWSVGWQDLKDLFREVGTVVRSDVAQNPSGRSRGYGTVLYATVDEAQAAITTFNNYEWNGRKIEVREDRGPAGGEYNRAPIAIGDAPIFNEGGSESEPVVVNVRALYVGNIPYSVAWQDVKDLFRQAGSVYRAEVPLDSQGRSKGYGTLLMGTLDEARRAVSMFNGYEWNGRRIDVREDRTFVEGQGPASRNNHRGPLNNGGQFSAGGNTNIAGRQLFVGNLPFTIQWQELKDLFREVGNVQRADIAVDNQGRSRGYGQVLMSTVEEAQLAIETLKGRDVGGRPIEVREDKFASDSAGSVPGTQVFVGNLPFSSRWQDLKDLFRPLGLNPIHADVISDPSTGRSKGCGVVRFQTPDEAERAVQEVNGMEFNGRNVMVRLDKFT</sequence>
<dbReference type="STRING" id="109895.A0A507DZH4"/>
<comment type="caution">
    <text evidence="5">The sequence shown here is derived from an EMBL/GenBank/DDBJ whole genome shotgun (WGS) entry which is preliminary data.</text>
</comment>
<dbReference type="InterPro" id="IPR035979">
    <property type="entry name" value="RBD_domain_sf"/>
</dbReference>
<dbReference type="PROSITE" id="PS50102">
    <property type="entry name" value="RRM"/>
    <property type="match status" value="4"/>
</dbReference>
<evidence type="ECO:0000259" key="4">
    <source>
        <dbReference type="PROSITE" id="PS50102"/>
    </source>
</evidence>
<dbReference type="FunFam" id="3.30.70.330:FF:000362">
    <property type="entry name" value="GBP2p Poly(A+) RNA-binding protein"/>
    <property type="match status" value="1"/>
</dbReference>
<evidence type="ECO:0000256" key="1">
    <source>
        <dbReference type="ARBA" id="ARBA00022884"/>
    </source>
</evidence>
<dbReference type="AlphaFoldDB" id="A0A507DZH4"/>
<dbReference type="GO" id="GO:0003729">
    <property type="term" value="F:mRNA binding"/>
    <property type="evidence" value="ECO:0007669"/>
    <property type="project" value="TreeGrafter"/>
</dbReference>
<keyword evidence="6" id="KW-1185">Reference proteome</keyword>
<evidence type="ECO:0000313" key="5">
    <source>
        <dbReference type="EMBL" id="TPX56587.1"/>
    </source>
</evidence>
<dbReference type="InterPro" id="IPR050374">
    <property type="entry name" value="RRT5_SRSF_SR"/>
</dbReference>
<feature type="domain" description="RRM" evidence="4">
    <location>
        <begin position="118"/>
        <end position="195"/>
    </location>
</feature>
<feature type="domain" description="RRM" evidence="4">
    <location>
        <begin position="7"/>
        <end position="84"/>
    </location>
</feature>
<keyword evidence="1 2" id="KW-0694">RNA-binding</keyword>
<evidence type="ECO:0000256" key="2">
    <source>
        <dbReference type="PROSITE-ProRule" id="PRU00176"/>
    </source>
</evidence>
<dbReference type="GO" id="GO:1990904">
    <property type="term" value="C:ribonucleoprotein complex"/>
    <property type="evidence" value="ECO:0007669"/>
    <property type="project" value="TreeGrafter"/>
</dbReference>
<proteinExistence type="predicted"/>
<feature type="domain" description="RRM" evidence="4">
    <location>
        <begin position="317"/>
        <end position="396"/>
    </location>
</feature>
<accession>A0A507DZH4</accession>
<dbReference type="EMBL" id="QEAQ01000070">
    <property type="protein sequence ID" value="TPX56587.1"/>
    <property type="molecule type" value="Genomic_DNA"/>
</dbReference>
<dbReference type="Proteomes" id="UP000318582">
    <property type="component" value="Unassembled WGS sequence"/>
</dbReference>
<dbReference type="Pfam" id="PF00076">
    <property type="entry name" value="RRM_1"/>
    <property type="match status" value="4"/>
</dbReference>
<feature type="domain" description="RRM" evidence="4">
    <location>
        <begin position="229"/>
        <end position="306"/>
    </location>
</feature>
<dbReference type="InterPro" id="IPR012677">
    <property type="entry name" value="Nucleotide-bd_a/b_plait_sf"/>
</dbReference>
<protein>
    <recommendedName>
        <fullName evidence="4">RRM domain-containing protein</fullName>
    </recommendedName>
</protein>